<protein>
    <submittedName>
        <fullName evidence="1">Uncharacterized protein</fullName>
    </submittedName>
</protein>
<name>A0ABV2JTV5_9GAMM</name>
<dbReference type="EMBL" id="JBEPMU010000002">
    <property type="protein sequence ID" value="MET3652272.1"/>
    <property type="molecule type" value="Genomic_DNA"/>
</dbReference>
<evidence type="ECO:0000313" key="1">
    <source>
        <dbReference type="EMBL" id="MET3652272.1"/>
    </source>
</evidence>
<organism evidence="1 2">
    <name type="scientific">Dyella japonica</name>
    <dbReference type="NCBI Taxonomy" id="231455"/>
    <lineage>
        <taxon>Bacteria</taxon>
        <taxon>Pseudomonadati</taxon>
        <taxon>Pseudomonadota</taxon>
        <taxon>Gammaproteobacteria</taxon>
        <taxon>Lysobacterales</taxon>
        <taxon>Rhodanobacteraceae</taxon>
        <taxon>Dyella</taxon>
    </lineage>
</organism>
<reference evidence="1 2" key="1">
    <citation type="submission" date="2024-06" db="EMBL/GenBank/DDBJ databases">
        <title>Sorghum-associated microbial communities from plants grown in Nebraska, USA.</title>
        <authorList>
            <person name="Schachtman D."/>
        </authorList>
    </citation>
    <scope>NUCLEOTIDE SEQUENCE [LARGE SCALE GENOMIC DNA]</scope>
    <source>
        <strain evidence="1 2">1073</strain>
    </source>
</reference>
<evidence type="ECO:0000313" key="2">
    <source>
        <dbReference type="Proteomes" id="UP001549184"/>
    </source>
</evidence>
<sequence>MAIRSHYYLSVADLAHARGPVPSLSYDGAGPNDLAAAVQNAMRSTELFERWRAMQDEPDDVDPSLGVVDPQATASARVSDLRTDMDLITDLPMRIVRHRLNLLIGNSWQLRDMQQA</sequence>
<comment type="caution">
    <text evidence="1">The sequence shown here is derived from an EMBL/GenBank/DDBJ whole genome shotgun (WGS) entry which is preliminary data.</text>
</comment>
<gene>
    <name evidence="1" type="ORF">ABIC75_001994</name>
</gene>
<dbReference type="RefSeq" id="WP_354013658.1">
    <property type="nucleotide sequence ID" value="NZ_JBEPMU010000002.1"/>
</dbReference>
<proteinExistence type="predicted"/>
<keyword evidence="2" id="KW-1185">Reference proteome</keyword>
<dbReference type="Proteomes" id="UP001549184">
    <property type="component" value="Unassembled WGS sequence"/>
</dbReference>
<accession>A0ABV2JTV5</accession>